<dbReference type="InterPro" id="IPR056411">
    <property type="entry name" value="CysS_C"/>
</dbReference>
<dbReference type="SUPFAM" id="SSF52374">
    <property type="entry name" value="Nucleotidylyl transferase"/>
    <property type="match status" value="1"/>
</dbReference>
<dbReference type="Pfam" id="PF09190">
    <property type="entry name" value="DALR_2"/>
    <property type="match status" value="1"/>
</dbReference>
<evidence type="ECO:0000256" key="4">
    <source>
        <dbReference type="ARBA" id="ARBA00022490"/>
    </source>
</evidence>
<dbReference type="GO" id="GO:0005829">
    <property type="term" value="C:cytosol"/>
    <property type="evidence" value="ECO:0007669"/>
    <property type="project" value="TreeGrafter"/>
</dbReference>
<dbReference type="GO" id="GO:0006423">
    <property type="term" value="P:cysteinyl-tRNA aminoacylation"/>
    <property type="evidence" value="ECO:0007669"/>
    <property type="project" value="UniProtKB-UniRule"/>
</dbReference>
<dbReference type="EC" id="6.1.1.16" evidence="13"/>
<evidence type="ECO:0000256" key="11">
    <source>
        <dbReference type="ARBA" id="ARBA00023146"/>
    </source>
</evidence>
<dbReference type="Proteomes" id="UP000175679">
    <property type="component" value="Unassembled WGS sequence"/>
</dbReference>
<comment type="caution">
    <text evidence="15">The sequence shown here is derived from an EMBL/GenBank/DDBJ whole genome shotgun (WGS) entry which is preliminary data.</text>
</comment>
<feature type="short sequence motif" description="'KMSKS' region" evidence="13">
    <location>
        <begin position="270"/>
        <end position="274"/>
    </location>
</feature>
<feature type="short sequence motif" description="'HIGH' region" evidence="13">
    <location>
        <begin position="30"/>
        <end position="40"/>
    </location>
</feature>
<evidence type="ECO:0000256" key="9">
    <source>
        <dbReference type="ARBA" id="ARBA00022840"/>
    </source>
</evidence>
<sequence length="460" mass="52877">MIQIFNTLTKKKELFRPIDESHITIYVCGPTVYDFAHIGNARSVVVYDILFRLLKLCYNKVTYIRNITDIDDKIIQAAENNEKGIKDITDHYTKAFHDDIKSLQCLEPTYEPKATENIKHIIKLIEHLISSGHAYHANNHIYFSIESYCEYGMLSGKKVDELTHGSRVEIDKNKKHPGDFVLWKPADDIDYKLLSYWQSPWGEGRPGWHIECSAMSYSCLGQNFDIHGGGIDLQFPHHENEIAQNKSAFPGSIFARYWVHNGFLTINKEKMSKSLLNIVSIRDLLSSGIKGEVIRYALLKTHYRKPLDWTEDIISESQENLNKFYKVLNGIDVASVDLIGNYNVSIPKDFIDALKNDLNVPEALAVLHEMVAAINKASYMDQKLKLIKAFVKSAQLIGLMQSNYEKWFAVDRNYQEIEKLINMRRAARLNKDYMTADAIREKLKQMGISISDNKNGTITW</sequence>
<feature type="binding site" evidence="13">
    <location>
        <position position="273"/>
    </location>
    <ligand>
        <name>ATP</name>
        <dbReference type="ChEBI" id="CHEBI:30616"/>
    </ligand>
</feature>
<dbReference type="Gene3D" id="1.20.120.1910">
    <property type="entry name" value="Cysteine-tRNA ligase, C-terminal anti-codon recognition domain"/>
    <property type="match status" value="1"/>
</dbReference>
<comment type="cofactor">
    <cofactor evidence="13">
        <name>Zn(2+)</name>
        <dbReference type="ChEBI" id="CHEBI:29105"/>
    </cofactor>
    <text evidence="13">Binds 1 zinc ion per subunit.</text>
</comment>
<dbReference type="InterPro" id="IPR024909">
    <property type="entry name" value="Cys-tRNA/MSH_ligase"/>
</dbReference>
<keyword evidence="4 13" id="KW-0963">Cytoplasm</keyword>
<feature type="binding site" evidence="13">
    <location>
        <position position="212"/>
    </location>
    <ligand>
        <name>Zn(2+)</name>
        <dbReference type="ChEBI" id="CHEBI:29105"/>
    </ligand>
</feature>
<evidence type="ECO:0000313" key="16">
    <source>
        <dbReference type="Proteomes" id="UP000175679"/>
    </source>
</evidence>
<keyword evidence="16" id="KW-1185">Reference proteome</keyword>
<dbReference type="GO" id="GO:0008270">
    <property type="term" value="F:zinc ion binding"/>
    <property type="evidence" value="ECO:0007669"/>
    <property type="project" value="UniProtKB-UniRule"/>
</dbReference>
<feature type="binding site" evidence="13">
    <location>
        <position position="237"/>
    </location>
    <ligand>
        <name>Zn(2+)</name>
        <dbReference type="ChEBI" id="CHEBI:29105"/>
    </ligand>
</feature>
<evidence type="ECO:0000256" key="2">
    <source>
        <dbReference type="ARBA" id="ARBA00005594"/>
    </source>
</evidence>
<keyword evidence="7 13" id="KW-0547">Nucleotide-binding</keyword>
<comment type="subcellular location">
    <subcellularLocation>
        <location evidence="1 13">Cytoplasm</location>
    </subcellularLocation>
</comment>
<dbReference type="GO" id="GO:0005524">
    <property type="term" value="F:ATP binding"/>
    <property type="evidence" value="ECO:0007669"/>
    <property type="project" value="UniProtKB-UniRule"/>
</dbReference>
<dbReference type="InterPro" id="IPR032678">
    <property type="entry name" value="tRNA-synt_1_cat_dom"/>
</dbReference>
<evidence type="ECO:0000256" key="3">
    <source>
        <dbReference type="ARBA" id="ARBA00011245"/>
    </source>
</evidence>
<dbReference type="PANTHER" id="PTHR10890:SF3">
    <property type="entry name" value="CYSTEINE--TRNA LIGASE, CYTOPLASMIC"/>
    <property type="match status" value="1"/>
</dbReference>
<evidence type="ECO:0000259" key="14">
    <source>
        <dbReference type="SMART" id="SM00840"/>
    </source>
</evidence>
<dbReference type="Pfam" id="PF23493">
    <property type="entry name" value="CysS_C"/>
    <property type="match status" value="1"/>
</dbReference>
<dbReference type="AlphaFoldDB" id="A0A1E7QIR8"/>
<dbReference type="Pfam" id="PF01406">
    <property type="entry name" value="tRNA-synt_1e"/>
    <property type="match status" value="1"/>
</dbReference>
<dbReference type="NCBIfam" id="TIGR00435">
    <property type="entry name" value="cysS"/>
    <property type="match status" value="1"/>
</dbReference>
<dbReference type="OrthoDB" id="9815130at2"/>
<evidence type="ECO:0000256" key="6">
    <source>
        <dbReference type="ARBA" id="ARBA00022723"/>
    </source>
</evidence>
<dbReference type="InterPro" id="IPR015273">
    <property type="entry name" value="Cys-tRNA-synt_Ia_DALR"/>
</dbReference>
<evidence type="ECO:0000256" key="12">
    <source>
        <dbReference type="ARBA" id="ARBA00047398"/>
    </source>
</evidence>
<comment type="subunit">
    <text evidence="3 13">Monomer.</text>
</comment>
<proteinExistence type="inferred from homology"/>
<accession>A0A1E7QIR8</accession>
<dbReference type="HAMAP" id="MF_00041">
    <property type="entry name" value="Cys_tRNA_synth"/>
    <property type="match status" value="1"/>
</dbReference>
<protein>
    <recommendedName>
        <fullName evidence="13">Cysteine--tRNA ligase</fullName>
        <ecNumber evidence="13">6.1.1.16</ecNumber>
    </recommendedName>
    <alternativeName>
        <fullName evidence="13">Cysteinyl-tRNA synthetase</fullName>
        <shortName evidence="13">CysRS</shortName>
    </alternativeName>
</protein>
<name>A0A1E7QIR8_WOLPI</name>
<dbReference type="FunFam" id="3.40.50.620:FF:000068">
    <property type="entry name" value="Cysteine--tRNA ligase"/>
    <property type="match status" value="1"/>
</dbReference>
<keyword evidence="9 13" id="KW-0067">ATP-binding</keyword>
<evidence type="ECO:0000313" key="15">
    <source>
        <dbReference type="EMBL" id="OEY86372.1"/>
    </source>
</evidence>
<reference evidence="15 16" key="1">
    <citation type="submission" date="2016-09" db="EMBL/GenBank/DDBJ databases">
        <title>Genomic evidence for plant-parasitic nematodes as the earliest Wolbachia hosts.</title>
        <authorList>
            <person name="Brown A.M."/>
            <person name="Wasala S.K."/>
            <person name="Howe D.K."/>
            <person name="Peetz A.B."/>
            <person name="Zasada I.A."/>
            <person name="Denver D.R."/>
        </authorList>
    </citation>
    <scope>NUCLEOTIDE SEQUENCE [LARGE SCALE GENOMIC DNA]</scope>
    <source>
        <strain evidence="16">wPpe</strain>
    </source>
</reference>
<keyword evidence="10 13" id="KW-0648">Protein biosynthesis</keyword>
<feature type="domain" description="Cysteinyl-tRNA synthetase class Ia DALR" evidence="14">
    <location>
        <begin position="349"/>
        <end position="408"/>
    </location>
</feature>
<evidence type="ECO:0000256" key="13">
    <source>
        <dbReference type="HAMAP-Rule" id="MF_00041"/>
    </source>
</evidence>
<organism evidence="15 16">
    <name type="scientific">Wolbachia pipientis</name>
    <dbReference type="NCBI Taxonomy" id="955"/>
    <lineage>
        <taxon>Bacteria</taxon>
        <taxon>Pseudomonadati</taxon>
        <taxon>Pseudomonadota</taxon>
        <taxon>Alphaproteobacteria</taxon>
        <taxon>Rickettsiales</taxon>
        <taxon>Anaplasmataceae</taxon>
        <taxon>Wolbachieae</taxon>
        <taxon>Wolbachia</taxon>
    </lineage>
</organism>
<evidence type="ECO:0000256" key="1">
    <source>
        <dbReference type="ARBA" id="ARBA00004496"/>
    </source>
</evidence>
<evidence type="ECO:0000256" key="10">
    <source>
        <dbReference type="ARBA" id="ARBA00022917"/>
    </source>
</evidence>
<evidence type="ECO:0000256" key="7">
    <source>
        <dbReference type="ARBA" id="ARBA00022741"/>
    </source>
</evidence>
<gene>
    <name evidence="13" type="primary">cysS</name>
    <name evidence="15" type="ORF">BIY23_04450</name>
</gene>
<dbReference type="SMART" id="SM00840">
    <property type="entry name" value="DALR_2"/>
    <property type="match status" value="1"/>
</dbReference>
<evidence type="ECO:0000256" key="5">
    <source>
        <dbReference type="ARBA" id="ARBA00022598"/>
    </source>
</evidence>
<dbReference type="InterPro" id="IPR015803">
    <property type="entry name" value="Cys-tRNA-ligase"/>
</dbReference>
<dbReference type="CDD" id="cd00672">
    <property type="entry name" value="CysRS_core"/>
    <property type="match status" value="1"/>
</dbReference>
<dbReference type="PANTHER" id="PTHR10890">
    <property type="entry name" value="CYSTEINYL-TRNA SYNTHETASE"/>
    <property type="match status" value="1"/>
</dbReference>
<dbReference type="InterPro" id="IPR014729">
    <property type="entry name" value="Rossmann-like_a/b/a_fold"/>
</dbReference>
<keyword evidence="6 13" id="KW-0479">Metal-binding</keyword>
<comment type="similarity">
    <text evidence="2 13">Belongs to the class-I aminoacyl-tRNA synthetase family.</text>
</comment>
<comment type="catalytic activity">
    <reaction evidence="12 13">
        <text>tRNA(Cys) + L-cysteine + ATP = L-cysteinyl-tRNA(Cys) + AMP + diphosphate</text>
        <dbReference type="Rhea" id="RHEA:17773"/>
        <dbReference type="Rhea" id="RHEA-COMP:9661"/>
        <dbReference type="Rhea" id="RHEA-COMP:9679"/>
        <dbReference type="ChEBI" id="CHEBI:30616"/>
        <dbReference type="ChEBI" id="CHEBI:33019"/>
        <dbReference type="ChEBI" id="CHEBI:35235"/>
        <dbReference type="ChEBI" id="CHEBI:78442"/>
        <dbReference type="ChEBI" id="CHEBI:78517"/>
        <dbReference type="ChEBI" id="CHEBI:456215"/>
        <dbReference type="EC" id="6.1.1.16"/>
    </reaction>
</comment>
<dbReference type="EMBL" id="MJMG01000012">
    <property type="protein sequence ID" value="OEY86372.1"/>
    <property type="molecule type" value="Genomic_DNA"/>
</dbReference>
<dbReference type="RefSeq" id="WP_070065380.1">
    <property type="nucleotide sequence ID" value="NZ_MJMG01000012.1"/>
</dbReference>
<dbReference type="PRINTS" id="PR00983">
    <property type="entry name" value="TRNASYNTHCYS"/>
</dbReference>
<feature type="binding site" evidence="13">
    <location>
        <position position="28"/>
    </location>
    <ligand>
        <name>Zn(2+)</name>
        <dbReference type="ChEBI" id="CHEBI:29105"/>
    </ligand>
</feature>
<dbReference type="InterPro" id="IPR009080">
    <property type="entry name" value="tRNAsynth_Ia_anticodon-bd"/>
</dbReference>
<feature type="binding site" evidence="13">
    <location>
        <position position="241"/>
    </location>
    <ligand>
        <name>Zn(2+)</name>
        <dbReference type="ChEBI" id="CHEBI:29105"/>
    </ligand>
</feature>
<dbReference type="GO" id="GO:0004817">
    <property type="term" value="F:cysteine-tRNA ligase activity"/>
    <property type="evidence" value="ECO:0007669"/>
    <property type="project" value="UniProtKB-UniRule"/>
</dbReference>
<keyword evidence="5 13" id="KW-0436">Ligase</keyword>
<keyword evidence="11 13" id="KW-0030">Aminoacyl-tRNA synthetase</keyword>
<evidence type="ECO:0000256" key="8">
    <source>
        <dbReference type="ARBA" id="ARBA00022833"/>
    </source>
</evidence>
<keyword evidence="8 13" id="KW-0862">Zinc</keyword>
<dbReference type="SUPFAM" id="SSF47323">
    <property type="entry name" value="Anticodon-binding domain of a subclass of class I aminoacyl-tRNA synthetases"/>
    <property type="match status" value="1"/>
</dbReference>
<dbReference type="Gene3D" id="3.40.50.620">
    <property type="entry name" value="HUPs"/>
    <property type="match status" value="1"/>
</dbReference>